<dbReference type="AlphaFoldDB" id="A0A6A4TIG6"/>
<reference evidence="2 3" key="1">
    <citation type="submission" date="2019-06" db="EMBL/GenBank/DDBJ databases">
        <title>Draft genomes of female and male turbot (Scophthalmus maximus).</title>
        <authorList>
            <person name="Xu H."/>
            <person name="Xu X.-W."/>
            <person name="Shao C."/>
            <person name="Chen S."/>
        </authorList>
    </citation>
    <scope>NUCLEOTIDE SEQUENCE [LARGE SCALE GENOMIC DNA]</scope>
    <source>
        <strain evidence="2">Ysfricsl-2016a</strain>
        <tissue evidence="2">Blood</tissue>
    </source>
</reference>
<dbReference type="InterPro" id="IPR000643">
    <property type="entry name" value="Iodothyronine_deiodinase"/>
</dbReference>
<dbReference type="GO" id="GO:0042446">
    <property type="term" value="P:hormone biosynthetic process"/>
    <property type="evidence" value="ECO:0007669"/>
    <property type="project" value="UniProtKB-KW"/>
</dbReference>
<dbReference type="Gene3D" id="3.40.30.10">
    <property type="entry name" value="Glutaredoxin"/>
    <property type="match status" value="1"/>
</dbReference>
<dbReference type="EMBL" id="VEVO01000003">
    <property type="protein sequence ID" value="KAF0044288.1"/>
    <property type="molecule type" value="Genomic_DNA"/>
</dbReference>
<dbReference type="PANTHER" id="PTHR11781:SF23">
    <property type="entry name" value="IODOTHYRONINE DEIODINASE"/>
    <property type="match status" value="1"/>
</dbReference>
<evidence type="ECO:0000313" key="3">
    <source>
        <dbReference type="Proteomes" id="UP000438429"/>
    </source>
</evidence>
<comment type="function">
    <text evidence="1">Responsible for the deiodination of T4 (3,5,3',5'-tetraiodothyronine).</text>
</comment>
<comment type="similarity">
    <text evidence="1">Belongs to the iodothyronine deiodinase family.</text>
</comment>
<organism evidence="2 3">
    <name type="scientific">Scophthalmus maximus</name>
    <name type="common">Turbot</name>
    <name type="synonym">Psetta maxima</name>
    <dbReference type="NCBI Taxonomy" id="52904"/>
    <lineage>
        <taxon>Eukaryota</taxon>
        <taxon>Metazoa</taxon>
        <taxon>Chordata</taxon>
        <taxon>Craniata</taxon>
        <taxon>Vertebrata</taxon>
        <taxon>Euteleostomi</taxon>
        <taxon>Actinopterygii</taxon>
        <taxon>Neopterygii</taxon>
        <taxon>Teleostei</taxon>
        <taxon>Neoteleostei</taxon>
        <taxon>Acanthomorphata</taxon>
        <taxon>Carangaria</taxon>
        <taxon>Pleuronectiformes</taxon>
        <taxon>Pleuronectoidei</taxon>
        <taxon>Scophthalmidae</taxon>
        <taxon>Scophthalmus</taxon>
    </lineage>
</organism>
<evidence type="ECO:0000256" key="1">
    <source>
        <dbReference type="RuleBase" id="RU000676"/>
    </source>
</evidence>
<dbReference type="Proteomes" id="UP000438429">
    <property type="component" value="Unassembled WGS sequence"/>
</dbReference>
<name>A0A6A4TIG6_SCOMX</name>
<keyword evidence="1" id="KW-0893">Thyroid hormones biosynthesis</keyword>
<comment type="caution">
    <text evidence="2">The sequence shown here is derived from an EMBL/GenBank/DDBJ whole genome shotgun (WGS) entry which is preliminary data.</text>
</comment>
<accession>A0A6A4TIG6</accession>
<keyword evidence="1" id="KW-0560">Oxidoreductase</keyword>
<proteinExistence type="inferred from homology"/>
<dbReference type="GO" id="GO:0042403">
    <property type="term" value="P:thyroid hormone metabolic process"/>
    <property type="evidence" value="ECO:0007669"/>
    <property type="project" value="TreeGrafter"/>
</dbReference>
<keyword evidence="1" id="KW-0712">Selenocysteine</keyword>
<dbReference type="PANTHER" id="PTHR11781">
    <property type="entry name" value="IODOTHYRONINE DEIODINASE"/>
    <property type="match status" value="1"/>
</dbReference>
<evidence type="ECO:0000313" key="2">
    <source>
        <dbReference type="EMBL" id="KAF0044288.1"/>
    </source>
</evidence>
<dbReference type="GO" id="GO:0004800">
    <property type="term" value="F:thyroxine 5'-deiodinase activity"/>
    <property type="evidence" value="ECO:0007669"/>
    <property type="project" value="InterPro"/>
</dbReference>
<dbReference type="Pfam" id="PF00837">
    <property type="entry name" value="T4_deiodinase"/>
    <property type="match status" value="1"/>
</dbReference>
<gene>
    <name evidence="2" type="ORF">F2P81_003446</name>
</gene>
<sequence length="169" mass="19450">MRLEVPGCPVVVDSMENSSNAAYGAYFDRLYILQGGKIVYQGGRGPEGYRISELRDWLDRYRASLDHPNHRSHEPSVYWKSCNPCESHNVDDLQGLQIRVVTQWRRGRAPGPLTCAEPDDYAETSCAEQHLVRCFGSLFPLPLHGAIIHRQPWRPEQLPPARRFMERYL</sequence>
<protein>
    <recommendedName>
        <fullName evidence="1">Iodothyronine deiodinase</fullName>
    </recommendedName>
</protein>